<proteinExistence type="predicted"/>
<reference evidence="2" key="1">
    <citation type="journal article" date="2020" name="Nature">
        <title>Giant virus diversity and host interactions through global metagenomics.</title>
        <authorList>
            <person name="Schulz F."/>
            <person name="Roux S."/>
            <person name="Paez-Espino D."/>
            <person name="Jungbluth S."/>
            <person name="Walsh D.A."/>
            <person name="Denef V.J."/>
            <person name="McMahon K.D."/>
            <person name="Konstantinidis K.T."/>
            <person name="Eloe-Fadrosh E.A."/>
            <person name="Kyrpides N.C."/>
            <person name="Woyke T."/>
        </authorList>
    </citation>
    <scope>NUCLEOTIDE SEQUENCE</scope>
    <source>
        <strain evidence="2">GVMAG-S-1040241-154</strain>
    </source>
</reference>
<evidence type="ECO:0000256" key="1">
    <source>
        <dbReference type="SAM" id="Phobius"/>
    </source>
</evidence>
<feature type="transmembrane region" description="Helical" evidence="1">
    <location>
        <begin position="21"/>
        <end position="43"/>
    </location>
</feature>
<evidence type="ECO:0000313" key="2">
    <source>
        <dbReference type="EMBL" id="QHU07533.1"/>
    </source>
</evidence>
<sequence length="45" mass="5685">MNNKNSTFLYFFKIFKKLFKIFYFLKKCTIFITYIKFILFILINK</sequence>
<accession>A0A6C0JQ79</accession>
<protein>
    <submittedName>
        <fullName evidence="2">Uncharacterized protein</fullName>
    </submittedName>
</protein>
<name>A0A6C0JQ79_9ZZZZ</name>
<organism evidence="2">
    <name type="scientific">viral metagenome</name>
    <dbReference type="NCBI Taxonomy" id="1070528"/>
    <lineage>
        <taxon>unclassified sequences</taxon>
        <taxon>metagenomes</taxon>
        <taxon>organismal metagenomes</taxon>
    </lineage>
</organism>
<keyword evidence="1" id="KW-0812">Transmembrane</keyword>
<keyword evidence="1" id="KW-0472">Membrane</keyword>
<dbReference type="AlphaFoldDB" id="A0A6C0JQ79"/>
<dbReference type="EMBL" id="MN740684">
    <property type="protein sequence ID" value="QHU07533.1"/>
    <property type="molecule type" value="Genomic_DNA"/>
</dbReference>
<keyword evidence="1" id="KW-1133">Transmembrane helix</keyword>